<protein>
    <submittedName>
        <fullName evidence="2">Uncharacterized protein</fullName>
    </submittedName>
</protein>
<accession>A0A7V7TUA9</accession>
<keyword evidence="1" id="KW-1133">Transmembrane helix</keyword>
<evidence type="ECO:0000256" key="1">
    <source>
        <dbReference type="SAM" id="Phobius"/>
    </source>
</evidence>
<evidence type="ECO:0000313" key="3">
    <source>
        <dbReference type="Proteomes" id="UP000432089"/>
    </source>
</evidence>
<feature type="transmembrane region" description="Helical" evidence="1">
    <location>
        <begin position="37"/>
        <end position="55"/>
    </location>
</feature>
<dbReference type="AlphaFoldDB" id="A0A7V7TUA9"/>
<name>A0A7V7TUA9_9HYPH</name>
<keyword evidence="1" id="KW-0812">Transmembrane</keyword>
<dbReference type="EMBL" id="VZDO01000029">
    <property type="protein sequence ID" value="KAB0675836.1"/>
    <property type="molecule type" value="Genomic_DNA"/>
</dbReference>
<keyword evidence="3" id="KW-1185">Reference proteome</keyword>
<reference evidence="2 3" key="1">
    <citation type="submission" date="2019-09" db="EMBL/GenBank/DDBJ databases">
        <title>YIM 132180 draft genome.</title>
        <authorList>
            <person name="Zhang K."/>
        </authorList>
    </citation>
    <scope>NUCLEOTIDE SEQUENCE [LARGE SCALE GENOMIC DNA]</scope>
    <source>
        <strain evidence="2 3">YIM 132180</strain>
    </source>
</reference>
<proteinExistence type="predicted"/>
<organism evidence="2 3">
    <name type="scientific">Plantimonas leprariae</name>
    <dbReference type="NCBI Taxonomy" id="2615207"/>
    <lineage>
        <taxon>Bacteria</taxon>
        <taxon>Pseudomonadati</taxon>
        <taxon>Pseudomonadota</taxon>
        <taxon>Alphaproteobacteria</taxon>
        <taxon>Hyphomicrobiales</taxon>
        <taxon>Aurantimonadaceae</taxon>
        <taxon>Plantimonas</taxon>
    </lineage>
</organism>
<sequence>MDEDAAAWDERVSRGLERTPRFFRRSVEWLRRPEGRLVRWPVALLFIAGGFLWFLPILGLWMLPLGLALMAEDIPVLKGWLERAARRIEKRVERFKARWHRSG</sequence>
<evidence type="ECO:0000313" key="2">
    <source>
        <dbReference type="EMBL" id="KAB0675836.1"/>
    </source>
</evidence>
<comment type="caution">
    <text evidence="2">The sequence shown here is derived from an EMBL/GenBank/DDBJ whole genome shotgun (WGS) entry which is preliminary data.</text>
</comment>
<keyword evidence="1" id="KW-0472">Membrane</keyword>
<dbReference type="Proteomes" id="UP000432089">
    <property type="component" value="Unassembled WGS sequence"/>
</dbReference>
<gene>
    <name evidence="2" type="ORF">F6X38_22610</name>
</gene>